<dbReference type="GO" id="GO:0003700">
    <property type="term" value="F:DNA-binding transcription factor activity"/>
    <property type="evidence" value="ECO:0007669"/>
    <property type="project" value="TreeGrafter"/>
</dbReference>
<evidence type="ECO:0000256" key="3">
    <source>
        <dbReference type="ARBA" id="ARBA00023163"/>
    </source>
</evidence>
<name>A0A221WA05_9PSEU</name>
<evidence type="ECO:0000256" key="1">
    <source>
        <dbReference type="ARBA" id="ARBA00023015"/>
    </source>
</evidence>
<dbReference type="Pfam" id="PF00440">
    <property type="entry name" value="TetR_N"/>
    <property type="match status" value="1"/>
</dbReference>
<gene>
    <name evidence="4" type="primary">tetR7</name>
    <name evidence="4" type="ORF">AHOG_26175</name>
</gene>
<reference evidence="4 5" key="1">
    <citation type="submission" date="2017-07" db="EMBL/GenBank/DDBJ databases">
        <title>Complete genome sequence of Actinoalloteichus hoggarensis DSM 45943, type strain of Actinoalloteichus hoggarensis.</title>
        <authorList>
            <person name="Ruckert C."/>
            <person name="Nouioui I."/>
            <person name="Willmese J."/>
            <person name="van Wezel G."/>
            <person name="Klenk H.-P."/>
            <person name="Kalinowski J."/>
            <person name="Zotchev S.B."/>
        </authorList>
    </citation>
    <scope>NUCLEOTIDE SEQUENCE [LARGE SCALE GENOMIC DNA]</scope>
    <source>
        <strain evidence="4 5">DSM 45943</strain>
    </source>
</reference>
<keyword evidence="3" id="KW-0804">Transcription</keyword>
<dbReference type="GO" id="GO:0000976">
    <property type="term" value="F:transcription cis-regulatory region binding"/>
    <property type="evidence" value="ECO:0007669"/>
    <property type="project" value="TreeGrafter"/>
</dbReference>
<organism evidence="4 5">
    <name type="scientific">Actinoalloteichus hoggarensis</name>
    <dbReference type="NCBI Taxonomy" id="1470176"/>
    <lineage>
        <taxon>Bacteria</taxon>
        <taxon>Bacillati</taxon>
        <taxon>Actinomycetota</taxon>
        <taxon>Actinomycetes</taxon>
        <taxon>Pseudonocardiales</taxon>
        <taxon>Pseudonocardiaceae</taxon>
        <taxon>Actinoalloteichus</taxon>
    </lineage>
</organism>
<dbReference type="SUPFAM" id="SSF48498">
    <property type="entry name" value="Tetracyclin repressor-like, C-terminal domain"/>
    <property type="match status" value="1"/>
</dbReference>
<dbReference type="Gene3D" id="1.10.357.10">
    <property type="entry name" value="Tetracycline Repressor, domain 2"/>
    <property type="match status" value="1"/>
</dbReference>
<dbReference type="KEGG" id="ahg:AHOG_26175"/>
<dbReference type="PANTHER" id="PTHR30055:SF151">
    <property type="entry name" value="TRANSCRIPTIONAL REGULATORY PROTEIN"/>
    <property type="match status" value="1"/>
</dbReference>
<proteinExistence type="predicted"/>
<dbReference type="InterPro" id="IPR004111">
    <property type="entry name" value="Repressor_TetR_C"/>
</dbReference>
<keyword evidence="2" id="KW-0238">DNA-binding</keyword>
<dbReference type="InterPro" id="IPR050109">
    <property type="entry name" value="HTH-type_TetR-like_transc_reg"/>
</dbReference>
<dbReference type="Gene3D" id="1.10.10.60">
    <property type="entry name" value="Homeodomain-like"/>
    <property type="match status" value="1"/>
</dbReference>
<keyword evidence="5" id="KW-1185">Reference proteome</keyword>
<dbReference type="PANTHER" id="PTHR30055">
    <property type="entry name" value="HTH-TYPE TRANSCRIPTIONAL REGULATOR RUTR"/>
    <property type="match status" value="1"/>
</dbReference>
<accession>A0A221WA05</accession>
<dbReference type="InterPro" id="IPR001647">
    <property type="entry name" value="HTH_TetR"/>
</dbReference>
<dbReference type="OrthoDB" id="2570341at2"/>
<dbReference type="Pfam" id="PF02909">
    <property type="entry name" value="TetR_C_1"/>
    <property type="match status" value="1"/>
</dbReference>
<dbReference type="EMBL" id="CP022521">
    <property type="protein sequence ID" value="ASO22840.1"/>
    <property type="molecule type" value="Genomic_DNA"/>
</dbReference>
<evidence type="ECO:0000256" key="2">
    <source>
        <dbReference type="ARBA" id="ARBA00023125"/>
    </source>
</evidence>
<dbReference type="RefSeq" id="WP_093943715.1">
    <property type="nucleotide sequence ID" value="NZ_CP022521.1"/>
</dbReference>
<dbReference type="GO" id="GO:0045892">
    <property type="term" value="P:negative regulation of DNA-templated transcription"/>
    <property type="evidence" value="ECO:0007669"/>
    <property type="project" value="InterPro"/>
</dbReference>
<dbReference type="InterPro" id="IPR009057">
    <property type="entry name" value="Homeodomain-like_sf"/>
</dbReference>
<sequence length="289" mass="32699">MNRDDDRPLDPERTVDLLWSPATWQAADERLSLSRIVATAVELADADGLAELSMRRIADRLGYTTMALYRHVPGKAELIDLMRDAVYARLAGTTGDSSDWRSGLADWARDNRDLHRRHRWLADSAGRRRVPGPNIMSNFERALSIAESTGLPPAEVPAVVELIGGIVEGAARGEQEDEQRERQTGQTHQQWWESRDSLYERVGDYPTLRRIWEAGGYDRPVDAFEFGLDRALDGIEALIHRRDADRDEKEPVHCVVCGVVLPAAARGRPRSYCSHGCRQRAYRRRQSSE</sequence>
<evidence type="ECO:0000313" key="4">
    <source>
        <dbReference type="EMBL" id="ASO22840.1"/>
    </source>
</evidence>
<protein>
    <submittedName>
        <fullName evidence="4">Tetracycline repressor protein class B from transposon Tn10</fullName>
    </submittedName>
</protein>
<dbReference type="AlphaFoldDB" id="A0A221WA05"/>
<dbReference type="SUPFAM" id="SSF46689">
    <property type="entry name" value="Homeodomain-like"/>
    <property type="match status" value="1"/>
</dbReference>
<keyword evidence="1" id="KW-0805">Transcription regulation</keyword>
<dbReference type="PROSITE" id="PS50977">
    <property type="entry name" value="HTH_TETR_2"/>
    <property type="match status" value="1"/>
</dbReference>
<evidence type="ECO:0000313" key="5">
    <source>
        <dbReference type="Proteomes" id="UP000204221"/>
    </source>
</evidence>
<dbReference type="Proteomes" id="UP000204221">
    <property type="component" value="Chromosome"/>
</dbReference>
<dbReference type="InterPro" id="IPR036271">
    <property type="entry name" value="Tet_transcr_reg_TetR-rel_C_sf"/>
</dbReference>